<dbReference type="PATRIC" id="fig|1435356.3.peg.2557"/>
<organism evidence="2 3">
    <name type="scientific">Rhodococcus pyridinivorans SB3094</name>
    <dbReference type="NCBI Taxonomy" id="1435356"/>
    <lineage>
        <taxon>Bacteria</taxon>
        <taxon>Bacillati</taxon>
        <taxon>Actinomycetota</taxon>
        <taxon>Actinomycetes</taxon>
        <taxon>Mycobacteriales</taxon>
        <taxon>Nocardiaceae</taxon>
        <taxon>Rhodococcus</taxon>
    </lineage>
</organism>
<dbReference type="KEGG" id="rpy:Y013_12705"/>
<name>V9XJZ2_9NOCA</name>
<accession>V9XJZ2</accession>
<reference evidence="2 3" key="1">
    <citation type="journal article" date="2014" name="Genome Announc.">
        <title>Complete Genome of Rhodococcus pyridinivorans SB3094, a Methyl-Ethyl-Ketone-Degrading Bacterium Used for Bioaugmentation.</title>
        <authorList>
            <person name="Dueholm M.S."/>
            <person name="Albertsen M."/>
            <person name="D'Imperio S."/>
            <person name="Tale V.P."/>
            <person name="Lewis D."/>
            <person name="Nielsen P.H."/>
            <person name="Nielsen J.L."/>
        </authorList>
    </citation>
    <scope>NUCLEOTIDE SEQUENCE [LARGE SCALE GENOMIC DNA]</scope>
    <source>
        <strain evidence="2 3">SB3094</strain>
    </source>
</reference>
<dbReference type="AlphaFoldDB" id="V9XJZ2"/>
<evidence type="ECO:0000256" key="1">
    <source>
        <dbReference type="SAM" id="MobiDB-lite"/>
    </source>
</evidence>
<dbReference type="EMBL" id="CP006996">
    <property type="protein sequence ID" value="AHD23756.1"/>
    <property type="molecule type" value="Genomic_DNA"/>
</dbReference>
<gene>
    <name evidence="2" type="ORF">Y013_12705</name>
</gene>
<evidence type="ECO:0000313" key="3">
    <source>
        <dbReference type="Proteomes" id="UP000018781"/>
    </source>
</evidence>
<protein>
    <submittedName>
        <fullName evidence="2">Uncharacterized protein</fullName>
    </submittedName>
</protein>
<sequence length="63" mass="6554">MPPKGGRANFASLVGAVATTPRSTASAPPHPQKTKTTIEPLEGQLLADVPVDQLIANPRNPRA</sequence>
<dbReference type="GeneID" id="71203853"/>
<feature type="region of interest" description="Disordered" evidence="1">
    <location>
        <begin position="15"/>
        <end position="36"/>
    </location>
</feature>
<dbReference type="RefSeq" id="WP_024102223.1">
    <property type="nucleotide sequence ID" value="NC_023150.1"/>
</dbReference>
<dbReference type="Proteomes" id="UP000018781">
    <property type="component" value="Chromosome"/>
</dbReference>
<proteinExistence type="predicted"/>
<dbReference type="HOGENOM" id="CLU_2883013_0_0_11"/>
<evidence type="ECO:0000313" key="2">
    <source>
        <dbReference type="EMBL" id="AHD23756.1"/>
    </source>
</evidence>